<evidence type="ECO:0000256" key="1">
    <source>
        <dbReference type="ARBA" id="ARBA00005964"/>
    </source>
</evidence>
<feature type="chain" id="PRO_5044997813" description="Carboxylic ester hydrolase" evidence="3">
    <location>
        <begin position="42"/>
        <end position="582"/>
    </location>
</feature>
<comment type="caution">
    <text evidence="5">The sequence shown here is derived from an EMBL/GenBank/DDBJ whole genome shotgun (WGS) entry which is preliminary data.</text>
</comment>
<feature type="domain" description="Carboxylesterase type B" evidence="4">
    <location>
        <begin position="51"/>
        <end position="569"/>
    </location>
</feature>
<keyword evidence="6" id="KW-1185">Reference proteome</keyword>
<protein>
    <recommendedName>
        <fullName evidence="3">Carboxylic ester hydrolase</fullName>
        <ecNumber evidence="3">3.1.1.-</ecNumber>
    </recommendedName>
</protein>
<dbReference type="EC" id="3.1.1.-" evidence="3"/>
<proteinExistence type="inferred from homology"/>
<evidence type="ECO:0000256" key="3">
    <source>
        <dbReference type="RuleBase" id="RU361235"/>
    </source>
</evidence>
<dbReference type="InterPro" id="IPR029058">
    <property type="entry name" value="AB_hydrolase_fold"/>
</dbReference>
<dbReference type="Proteomes" id="UP001385892">
    <property type="component" value="Unassembled WGS sequence"/>
</dbReference>
<evidence type="ECO:0000313" key="6">
    <source>
        <dbReference type="Proteomes" id="UP001385892"/>
    </source>
</evidence>
<evidence type="ECO:0000313" key="5">
    <source>
        <dbReference type="EMBL" id="MEJ8850735.1"/>
    </source>
</evidence>
<organism evidence="5 6">
    <name type="scientific">Variovorax rhizosphaerae</name>
    <dbReference type="NCBI Taxonomy" id="1836200"/>
    <lineage>
        <taxon>Bacteria</taxon>
        <taxon>Pseudomonadati</taxon>
        <taxon>Pseudomonadota</taxon>
        <taxon>Betaproteobacteria</taxon>
        <taxon>Burkholderiales</taxon>
        <taxon>Comamonadaceae</taxon>
        <taxon>Variovorax</taxon>
    </lineage>
</organism>
<name>A0ABU8WT59_9BURK</name>
<keyword evidence="3" id="KW-0732">Signal</keyword>
<sequence>MISSRGTLVPREPIHKTRLVRSASTVALLALTALSSSLAAAASPGQDSAAAPVVTTADGAVRGVTENGVNVYRGIPYAAPPVGDLRWMPPQPAQPWRGVREASRPTASCAQVTTLGPFAGPASIQEDCLYLNVYSTGKSVGKGPKPVIVWIHGGGNFTGAAKDYDATRLATGGPDGVDTIVVTFNYRLGLLGTFSHPALNAEGHPWGNYQTLDQQAVLRWVQRNIARFGGDPSKVALGGQSAGAYDVGANVISPAAKGLFNRAILQSSPAFFAWTTTAAAALTAGTGFAAAAGCTGTDAETAKCLRRLPAARILQLQGTPNAGGPYVVGRPFVDGTIVPMQPEEAWTSGNFNRMPVMGGSVRDEVTFFTGINEYFSGPPLAPISVAQYPALIAPGAFCIFCNAARKMPEGIAEKYPLSDHGVDPMTAYQRISTDGAKCTELHVLQRLSSQVPTYAYDFAYRNAPFYMPKMPGYKPGASHTIDIQFLFAGFHGGELGVNLDQESGMPRGLNADEMKLSDQLIAAWTHFADTGNPNGSGDAPWPRFAGGSDARYLIQDIPLSTKTVSEFRSGYKCDFFDPQLKY</sequence>
<dbReference type="EMBL" id="JBBKZT010000017">
    <property type="protein sequence ID" value="MEJ8850735.1"/>
    <property type="molecule type" value="Genomic_DNA"/>
</dbReference>
<dbReference type="Pfam" id="PF00135">
    <property type="entry name" value="COesterase"/>
    <property type="match status" value="1"/>
</dbReference>
<dbReference type="InterPro" id="IPR050309">
    <property type="entry name" value="Type-B_Carboxylest/Lipase"/>
</dbReference>
<dbReference type="PROSITE" id="PS00122">
    <property type="entry name" value="CARBOXYLESTERASE_B_1"/>
    <property type="match status" value="1"/>
</dbReference>
<gene>
    <name evidence="5" type="ORF">WKW82_29130</name>
</gene>
<dbReference type="PANTHER" id="PTHR11559">
    <property type="entry name" value="CARBOXYLESTERASE"/>
    <property type="match status" value="1"/>
</dbReference>
<accession>A0ABU8WT59</accession>
<dbReference type="InterPro" id="IPR002018">
    <property type="entry name" value="CarbesteraseB"/>
</dbReference>
<evidence type="ECO:0000256" key="2">
    <source>
        <dbReference type="ARBA" id="ARBA00022801"/>
    </source>
</evidence>
<dbReference type="InterPro" id="IPR019826">
    <property type="entry name" value="Carboxylesterase_B_AS"/>
</dbReference>
<keyword evidence="2 3" id="KW-0378">Hydrolase</keyword>
<comment type="similarity">
    <text evidence="1 3">Belongs to the type-B carboxylesterase/lipase family.</text>
</comment>
<reference evidence="5 6" key="1">
    <citation type="submission" date="2024-03" db="EMBL/GenBank/DDBJ databases">
        <title>Novel species of the genus Variovorax.</title>
        <authorList>
            <person name="Liu Q."/>
            <person name="Xin Y.-H."/>
        </authorList>
    </citation>
    <scope>NUCLEOTIDE SEQUENCE [LARGE SCALE GENOMIC DNA]</scope>
    <source>
        <strain evidence="5 6">KACC 18900</strain>
    </source>
</reference>
<dbReference type="Gene3D" id="3.40.50.1820">
    <property type="entry name" value="alpha/beta hydrolase"/>
    <property type="match status" value="1"/>
</dbReference>
<evidence type="ECO:0000259" key="4">
    <source>
        <dbReference type="Pfam" id="PF00135"/>
    </source>
</evidence>
<dbReference type="RefSeq" id="WP_340346171.1">
    <property type="nucleotide sequence ID" value="NZ_JBBKZT010000017.1"/>
</dbReference>
<feature type="signal peptide" evidence="3">
    <location>
        <begin position="1"/>
        <end position="41"/>
    </location>
</feature>
<dbReference type="SUPFAM" id="SSF53474">
    <property type="entry name" value="alpha/beta-Hydrolases"/>
    <property type="match status" value="1"/>
</dbReference>